<dbReference type="RefSeq" id="WP_125595918.1">
    <property type="nucleotide sequence ID" value="NZ_JBHSSM010000015.1"/>
</dbReference>
<organism evidence="1 2">
    <name type="scientific">Lapidilactobacillus achengensis</name>
    <dbReference type="NCBI Taxonomy" id="2486000"/>
    <lineage>
        <taxon>Bacteria</taxon>
        <taxon>Bacillati</taxon>
        <taxon>Bacillota</taxon>
        <taxon>Bacilli</taxon>
        <taxon>Lactobacillales</taxon>
        <taxon>Lactobacillaceae</taxon>
        <taxon>Lapidilactobacillus</taxon>
    </lineage>
</organism>
<evidence type="ECO:0000313" key="2">
    <source>
        <dbReference type="Proteomes" id="UP001596310"/>
    </source>
</evidence>
<protein>
    <submittedName>
        <fullName evidence="1">Uncharacterized protein</fullName>
    </submittedName>
</protein>
<name>A0ABW1UNU6_9LACO</name>
<reference evidence="2" key="1">
    <citation type="journal article" date="2019" name="Int. J. Syst. Evol. Microbiol.">
        <title>The Global Catalogue of Microorganisms (GCM) 10K type strain sequencing project: providing services to taxonomists for standard genome sequencing and annotation.</title>
        <authorList>
            <consortium name="The Broad Institute Genomics Platform"/>
            <consortium name="The Broad Institute Genome Sequencing Center for Infectious Disease"/>
            <person name="Wu L."/>
            <person name="Ma J."/>
        </authorList>
    </citation>
    <scope>NUCLEOTIDE SEQUENCE [LARGE SCALE GENOMIC DNA]</scope>
    <source>
        <strain evidence="2">CCM 8897</strain>
    </source>
</reference>
<dbReference type="Proteomes" id="UP001596310">
    <property type="component" value="Unassembled WGS sequence"/>
</dbReference>
<comment type="caution">
    <text evidence="1">The sequence shown here is derived from an EMBL/GenBank/DDBJ whole genome shotgun (WGS) entry which is preliminary data.</text>
</comment>
<sequence>MSNQDLSSFPTGEFAAFSTTKMANFLPYSEKTTMTMVKAFFGADYGKKADVINERLVVLGSEGWAPVEYGKIIARFVNKKYKIIDGDYYRRNFNAPIIDEQGQGIH</sequence>
<keyword evidence="2" id="KW-1185">Reference proteome</keyword>
<accession>A0ABW1UNU6</accession>
<gene>
    <name evidence="1" type="ORF">ACFQHW_05415</name>
</gene>
<dbReference type="EMBL" id="JBHSSM010000015">
    <property type="protein sequence ID" value="MFC6315008.1"/>
    <property type="molecule type" value="Genomic_DNA"/>
</dbReference>
<proteinExistence type="predicted"/>
<evidence type="ECO:0000313" key="1">
    <source>
        <dbReference type="EMBL" id="MFC6315008.1"/>
    </source>
</evidence>